<proteinExistence type="predicted"/>
<dbReference type="NCBIfam" id="TIGR01637">
    <property type="entry name" value="phage_arpU"/>
    <property type="match status" value="1"/>
</dbReference>
<dbReference type="InterPro" id="IPR006524">
    <property type="entry name" value="ArpU-like"/>
</dbReference>
<gene>
    <name evidence="1" type="ORF">DFP96_103302</name>
</gene>
<name>A0A4R6ZNU3_9LIST</name>
<protein>
    <submittedName>
        <fullName evidence="1">ArpU family phage transcriptional regulator</fullName>
    </submittedName>
</protein>
<dbReference type="STRING" id="1265846.PROCOU_01522"/>
<comment type="caution">
    <text evidence="1">The sequence shown here is derived from an EMBL/GenBank/DDBJ whole genome shotgun (WGS) entry which is preliminary data.</text>
</comment>
<dbReference type="EMBL" id="SNZK01000003">
    <property type="protein sequence ID" value="TDR54201.1"/>
    <property type="molecule type" value="Genomic_DNA"/>
</dbReference>
<evidence type="ECO:0000313" key="1">
    <source>
        <dbReference type="EMBL" id="TDR54201.1"/>
    </source>
</evidence>
<reference evidence="1 2" key="1">
    <citation type="submission" date="2019-03" db="EMBL/GenBank/DDBJ databases">
        <title>Genomic Encyclopedia of Type Strains, Phase III (KMG-III): the genomes of soil and plant-associated and newly described type strains.</title>
        <authorList>
            <person name="Whitman W."/>
        </authorList>
    </citation>
    <scope>NUCLEOTIDE SEQUENCE [LARGE SCALE GENOMIC DNA]</scope>
    <source>
        <strain evidence="1 2">CECT 7972</strain>
    </source>
</reference>
<evidence type="ECO:0000313" key="2">
    <source>
        <dbReference type="Proteomes" id="UP000295558"/>
    </source>
</evidence>
<sequence length="145" mass="16982">MSLFDLPRANDIDYINTVRALKQFFKDYKILRVKAGERKFPTLTTTYTITPPVFSNQFNSKVEDAAIHNIDTVQVAQDVVKKYDVIINQLEHFQRKIIIECFIHDSRDIDVMIDMPYEEAQYKREKRKGVIQLATTLGIEVLKQK</sequence>
<dbReference type="RefSeq" id="WP_036069164.1">
    <property type="nucleotide sequence ID" value="NZ_SNZK01000003.1"/>
</dbReference>
<keyword evidence="2" id="KW-1185">Reference proteome</keyword>
<dbReference type="AlphaFoldDB" id="A0A4R6ZNU3"/>
<organism evidence="1 2">
    <name type="scientific">Listeria rocourtiae</name>
    <dbReference type="NCBI Taxonomy" id="647910"/>
    <lineage>
        <taxon>Bacteria</taxon>
        <taxon>Bacillati</taxon>
        <taxon>Bacillota</taxon>
        <taxon>Bacilli</taxon>
        <taxon>Bacillales</taxon>
        <taxon>Listeriaceae</taxon>
        <taxon>Listeria</taxon>
    </lineage>
</organism>
<dbReference type="Proteomes" id="UP000295558">
    <property type="component" value="Unassembled WGS sequence"/>
</dbReference>
<accession>A0A4R6ZNU3</accession>